<sequence length="60" mass="6801">MDEPPDWAGRRPRRLTASLRAKRSNPVYLRGGSLDCFVARAPRNDKGERLTPSPPRTTPR</sequence>
<dbReference type="AlphaFoldDB" id="A0A5S4WJL1"/>
<protein>
    <submittedName>
        <fullName evidence="2">Uncharacterized protein</fullName>
    </submittedName>
</protein>
<evidence type="ECO:0000313" key="3">
    <source>
        <dbReference type="Proteomes" id="UP000324853"/>
    </source>
</evidence>
<dbReference type="Proteomes" id="UP000324853">
    <property type="component" value="Unassembled WGS sequence"/>
</dbReference>
<evidence type="ECO:0000313" key="2">
    <source>
        <dbReference type="EMBL" id="TYL82341.1"/>
    </source>
</evidence>
<proteinExistence type="predicted"/>
<keyword evidence="3" id="KW-1185">Reference proteome</keyword>
<dbReference type="OrthoDB" id="8255771at2"/>
<organism evidence="2 3">
    <name type="scientific">Bradyrhizobium cytisi</name>
    <dbReference type="NCBI Taxonomy" id="515489"/>
    <lineage>
        <taxon>Bacteria</taxon>
        <taxon>Pseudomonadati</taxon>
        <taxon>Pseudomonadota</taxon>
        <taxon>Alphaproteobacteria</taxon>
        <taxon>Hyphomicrobiales</taxon>
        <taxon>Nitrobacteraceae</taxon>
        <taxon>Bradyrhizobium</taxon>
    </lineage>
</organism>
<dbReference type="EMBL" id="VSSR01000034">
    <property type="protein sequence ID" value="TYL82341.1"/>
    <property type="molecule type" value="Genomic_DNA"/>
</dbReference>
<feature type="region of interest" description="Disordered" evidence="1">
    <location>
        <begin position="40"/>
        <end position="60"/>
    </location>
</feature>
<evidence type="ECO:0000256" key="1">
    <source>
        <dbReference type="SAM" id="MobiDB-lite"/>
    </source>
</evidence>
<reference evidence="2 3" key="1">
    <citation type="submission" date="2019-08" db="EMBL/GenBank/DDBJ databases">
        <title>Bradyrhizobium hipponensis sp. nov., a rhizobium isolated from a Lupinus angustifolius root nodule in Tunisia.</title>
        <authorList>
            <person name="Off K."/>
            <person name="Rejili M."/>
            <person name="Mars M."/>
            <person name="Brachmann A."/>
            <person name="Marin M."/>
        </authorList>
    </citation>
    <scope>NUCLEOTIDE SEQUENCE [LARGE SCALE GENOMIC DNA]</scope>
    <source>
        <strain evidence="2 3">CTAW11</strain>
    </source>
</reference>
<accession>A0A5S4WJL1</accession>
<name>A0A5S4WJL1_9BRAD</name>
<comment type="caution">
    <text evidence="2">The sequence shown here is derived from an EMBL/GenBank/DDBJ whole genome shotgun (WGS) entry which is preliminary data.</text>
</comment>
<gene>
    <name evidence="2" type="ORF">FXB38_21595</name>
</gene>